<proteinExistence type="predicted"/>
<dbReference type="EMBL" id="JAUQTG010000012">
    <property type="protein sequence ID" value="MDO7858158.1"/>
    <property type="molecule type" value="Genomic_DNA"/>
</dbReference>
<accession>A0ABT9AU18</accession>
<feature type="transmembrane region" description="Helical" evidence="1">
    <location>
        <begin position="110"/>
        <end position="128"/>
    </location>
</feature>
<evidence type="ECO:0000313" key="2">
    <source>
        <dbReference type="EMBL" id="MDO7858158.1"/>
    </source>
</evidence>
<evidence type="ECO:0000256" key="1">
    <source>
        <dbReference type="SAM" id="Phobius"/>
    </source>
</evidence>
<feature type="transmembrane region" description="Helical" evidence="1">
    <location>
        <begin position="294"/>
        <end position="313"/>
    </location>
</feature>
<name>A0ABT9AU18_9GAMM</name>
<comment type="caution">
    <text evidence="2">The sequence shown here is derived from an EMBL/GenBank/DDBJ whole genome shotgun (WGS) entry which is preliminary data.</text>
</comment>
<feature type="transmembrane region" description="Helical" evidence="1">
    <location>
        <begin position="87"/>
        <end position="104"/>
    </location>
</feature>
<dbReference type="Proteomes" id="UP001176478">
    <property type="component" value="Unassembled WGS sequence"/>
</dbReference>
<organism evidence="2 3">
    <name type="scientific">Providencia huashanensis</name>
    <dbReference type="NCBI Taxonomy" id="3037798"/>
    <lineage>
        <taxon>Bacteria</taxon>
        <taxon>Pseudomonadati</taxon>
        <taxon>Pseudomonadota</taxon>
        <taxon>Gammaproteobacteria</taxon>
        <taxon>Enterobacterales</taxon>
        <taxon>Morganellaceae</taxon>
        <taxon>Providencia</taxon>
    </lineage>
</organism>
<keyword evidence="1" id="KW-1133">Transmembrane helix</keyword>
<gene>
    <name evidence="2" type="ORF">Q5E86_17805</name>
</gene>
<keyword evidence="1" id="KW-0472">Membrane</keyword>
<feature type="transmembrane region" description="Helical" evidence="1">
    <location>
        <begin position="21"/>
        <end position="41"/>
    </location>
</feature>
<keyword evidence="3" id="KW-1185">Reference proteome</keyword>
<reference evidence="2" key="1">
    <citation type="submission" date="2023-07" db="EMBL/GenBank/DDBJ databases">
        <authorList>
            <person name="Yang W."/>
            <person name="Chen J."/>
            <person name="Ji P."/>
            <person name="Hu F."/>
        </authorList>
    </citation>
    <scope>NUCLEOTIDE SEQUENCE</scope>
    <source>
        <strain evidence="2">CRE-138-0111</strain>
    </source>
</reference>
<feature type="transmembrane region" description="Helical" evidence="1">
    <location>
        <begin position="61"/>
        <end position="80"/>
    </location>
</feature>
<protein>
    <submittedName>
        <fullName evidence="2">Uncharacterized protein</fullName>
    </submittedName>
</protein>
<evidence type="ECO:0000313" key="3">
    <source>
        <dbReference type="Proteomes" id="UP001176478"/>
    </source>
</evidence>
<sequence length="390" mass="43225">MVKTEPDIVSTEKRIQHKRNRLFLTGCILLLLAGFVWIFSWMQQFELDTLHAMAINKPVNLSLGSGASIEGGFVTIGGVIEKYLSYSIPFLVALAVVVVGIAIMQSEASYLIIIAPVAGVIFSTIILTHDEPKSLPSATSVRTEILIPAGEVNELLSAITTEYPGVGLILKDAMEKGSNDTNAVTAFEGEIRSGYAAGDARRAMSISVALVQALAVAAQNTSDEKEANKLLDKASRVAALSVRILRDNYFVDSELAYRLYELAQRLEPSIVNDAKPSIEVKYQESAEIAGISRILNCALLVMTMILITLSGFANRNLRLLKQLRTQPWTTIHRNEEPRFCRGFWLMVVLVVIVFLFCLRGRWHNSRRFGVILSLIIRLLKEFWPNVVTSQ</sequence>
<reference evidence="2" key="2">
    <citation type="journal article" date="2024" name="Int. J. Antimicrob. Agents">
        <title>Identification of a novel Providencia species showing multi-drug-resistant in three patients with hospital-acquired infection.</title>
        <authorList>
            <person name="Yang W."/>
            <person name="Chen J."/>
            <person name="Yang F."/>
            <person name="Ji P."/>
            <person name="Shen S."/>
            <person name="Yin D."/>
            <person name="Hu F."/>
        </authorList>
    </citation>
    <scope>NUCLEOTIDE SEQUENCE</scope>
    <source>
        <strain evidence="2">CRE-138-0111</strain>
    </source>
</reference>
<feature type="transmembrane region" description="Helical" evidence="1">
    <location>
        <begin position="342"/>
        <end position="358"/>
    </location>
</feature>
<keyword evidence="1" id="KW-0812">Transmembrane</keyword>